<evidence type="ECO:0000313" key="2">
    <source>
        <dbReference type="Proteomes" id="UP000664132"/>
    </source>
</evidence>
<gene>
    <name evidence="1" type="ORF">IFR04_001491</name>
</gene>
<sequence>MWNSTVAREPLLQKISLLAILESVRDHPKQHMLISPPGWRSSLTIEQEREVVSNLAFLSSRSKNSKRVVAIGLEEDHDGRGLVIRMAINGGDKDVPYTEEGLKQISRILEQASRREQPEAEDTTMLLRLIVSADFPRISKRLQLGSKYDIVASHILLVYETLHGGLNLGIGQQEVETLQEMSKSLLDLFQRLKSSPSPQKNPAAYEITEQIVTLAHNLNQSPGFTAALHTSSKLGPKQRVSLEDTVRKLGQYYKASSELVLAARRRKCRIFQRIRVESFQTSVPDNTKQPSESGSALPLINHLLNMPATSKLLGRFHNSESFADATILRRLNNSRSGIKVHAEIKLLFFYETHPEITRPRVICASKSACYLCDLFIKLHGEFQTPGTFGKFNERWILPDWLDTIPPNRLQLLGNIVEQFSMILDSEIGLALKSSTHLPDPLESTVGLSAQWSNSRPKLESNPSKVGIVEAT</sequence>
<reference evidence="1" key="1">
    <citation type="submission" date="2021-02" db="EMBL/GenBank/DDBJ databases">
        <title>Genome sequence Cadophora malorum strain M34.</title>
        <authorList>
            <person name="Stefanovic E."/>
            <person name="Vu D."/>
            <person name="Scully C."/>
            <person name="Dijksterhuis J."/>
            <person name="Roader J."/>
            <person name="Houbraken J."/>
        </authorList>
    </citation>
    <scope>NUCLEOTIDE SEQUENCE</scope>
    <source>
        <strain evidence="1">M34</strain>
    </source>
</reference>
<proteinExistence type="predicted"/>
<dbReference type="EMBL" id="JAFJYH010000011">
    <property type="protein sequence ID" value="KAG4425341.1"/>
    <property type="molecule type" value="Genomic_DNA"/>
</dbReference>
<comment type="caution">
    <text evidence="1">The sequence shown here is derived from an EMBL/GenBank/DDBJ whole genome shotgun (WGS) entry which is preliminary data.</text>
</comment>
<dbReference type="OrthoDB" id="4851849at2759"/>
<accession>A0A8H7WIH0</accession>
<keyword evidence="2" id="KW-1185">Reference proteome</keyword>
<protein>
    <submittedName>
        <fullName evidence="1">Uncharacterized protein</fullName>
    </submittedName>
</protein>
<dbReference type="AlphaFoldDB" id="A0A8H7WIH0"/>
<dbReference type="InterPro" id="IPR027796">
    <property type="entry name" value="OTT_1508_deam-like"/>
</dbReference>
<evidence type="ECO:0000313" key="1">
    <source>
        <dbReference type="EMBL" id="KAG4425341.1"/>
    </source>
</evidence>
<name>A0A8H7WIH0_9HELO</name>
<dbReference type="Proteomes" id="UP000664132">
    <property type="component" value="Unassembled WGS sequence"/>
</dbReference>
<dbReference type="Pfam" id="PF14441">
    <property type="entry name" value="OTT_1508_deam"/>
    <property type="match status" value="1"/>
</dbReference>
<organism evidence="1 2">
    <name type="scientific">Cadophora malorum</name>
    <dbReference type="NCBI Taxonomy" id="108018"/>
    <lineage>
        <taxon>Eukaryota</taxon>
        <taxon>Fungi</taxon>
        <taxon>Dikarya</taxon>
        <taxon>Ascomycota</taxon>
        <taxon>Pezizomycotina</taxon>
        <taxon>Leotiomycetes</taxon>
        <taxon>Helotiales</taxon>
        <taxon>Ploettnerulaceae</taxon>
        <taxon>Cadophora</taxon>
    </lineage>
</organism>